<dbReference type="Proteomes" id="UP000464178">
    <property type="component" value="Chromosome"/>
</dbReference>
<evidence type="ECO:0000256" key="1">
    <source>
        <dbReference type="SAM" id="MobiDB-lite"/>
    </source>
</evidence>
<reference evidence="3 4" key="1">
    <citation type="submission" date="2019-05" db="EMBL/GenBank/DDBJ databases">
        <authorList>
            <consortium name="Science for Life Laboratories"/>
        </authorList>
    </citation>
    <scope>NUCLEOTIDE SEQUENCE [LARGE SCALE GENOMIC DNA]</scope>
    <source>
        <strain evidence="3">Soil9</strain>
    </source>
</reference>
<sequence length="313" mass="34238">MECGPGMRLHFQQTHHPTTGSIMVDDYDRDRERRRGEGSDRDRHLARRFERARRRYDDEYRTPRRGASTLGIIAFVGGLLALVVGIIPFLGAVAIFAGGLALVLALASVLIARSSNQKMGFPVAATVVSGSAVALSLMWIAVIGSMMDNRAARRAAPPPLPVPPPAQVRGNANPPPKAPSENKVDEEKFQKQLLEDLAKDRIKEEIRNGPGTPVSAETLETDYLANVVSAELRYKDKVLAVTGKVVRVIREEGKSYVLELETGEPTKTINCEFAEQKKYPLASVKRGQEVTVRGLCAGRVSDLVTLKDCVLAK</sequence>
<feature type="region of interest" description="Disordered" evidence="1">
    <location>
        <begin position="153"/>
        <end position="186"/>
    </location>
</feature>
<feature type="transmembrane region" description="Helical" evidence="2">
    <location>
        <begin position="93"/>
        <end position="111"/>
    </location>
</feature>
<feature type="compositionally biased region" description="Polar residues" evidence="1">
    <location>
        <begin position="11"/>
        <end position="21"/>
    </location>
</feature>
<name>A0A6P2CSQ7_9BACT</name>
<evidence type="ECO:0000313" key="3">
    <source>
        <dbReference type="EMBL" id="VTR91943.1"/>
    </source>
</evidence>
<evidence type="ECO:0000256" key="2">
    <source>
        <dbReference type="SAM" id="Phobius"/>
    </source>
</evidence>
<feature type="region of interest" description="Disordered" evidence="1">
    <location>
        <begin position="1"/>
        <end position="42"/>
    </location>
</feature>
<keyword evidence="2" id="KW-0472">Membrane</keyword>
<feature type="transmembrane region" description="Helical" evidence="2">
    <location>
        <begin position="123"/>
        <end position="147"/>
    </location>
</feature>
<gene>
    <name evidence="3" type="ORF">SOIL9_57710</name>
</gene>
<dbReference type="Pfam" id="PF12869">
    <property type="entry name" value="tRNA_anti-like"/>
    <property type="match status" value="1"/>
</dbReference>
<feature type="compositionally biased region" description="Basic and acidic residues" evidence="1">
    <location>
        <begin position="26"/>
        <end position="42"/>
    </location>
</feature>
<protein>
    <recommendedName>
        <fullName evidence="5">tRNA_anti-like</fullName>
    </recommendedName>
</protein>
<accession>A0A6P2CSQ7</accession>
<evidence type="ECO:0008006" key="5">
    <source>
        <dbReference type="Google" id="ProtNLM"/>
    </source>
</evidence>
<evidence type="ECO:0000313" key="4">
    <source>
        <dbReference type="Proteomes" id="UP000464178"/>
    </source>
</evidence>
<organism evidence="3 4">
    <name type="scientific">Gemmata massiliana</name>
    <dbReference type="NCBI Taxonomy" id="1210884"/>
    <lineage>
        <taxon>Bacteria</taxon>
        <taxon>Pseudomonadati</taxon>
        <taxon>Planctomycetota</taxon>
        <taxon>Planctomycetia</taxon>
        <taxon>Gemmatales</taxon>
        <taxon>Gemmataceae</taxon>
        <taxon>Gemmata</taxon>
    </lineage>
</organism>
<keyword evidence="2" id="KW-1133">Transmembrane helix</keyword>
<dbReference type="InterPro" id="IPR024422">
    <property type="entry name" value="Protein_unknown_function_OB"/>
</dbReference>
<feature type="compositionally biased region" description="Pro residues" evidence="1">
    <location>
        <begin position="156"/>
        <end position="166"/>
    </location>
</feature>
<dbReference type="EMBL" id="LR593886">
    <property type="protein sequence ID" value="VTR91943.1"/>
    <property type="molecule type" value="Genomic_DNA"/>
</dbReference>
<feature type="transmembrane region" description="Helical" evidence="2">
    <location>
        <begin position="69"/>
        <end position="87"/>
    </location>
</feature>
<dbReference type="KEGG" id="gms:SOIL9_57710"/>
<keyword evidence="4" id="KW-1185">Reference proteome</keyword>
<proteinExistence type="predicted"/>
<keyword evidence="2" id="KW-0812">Transmembrane</keyword>
<dbReference type="AlphaFoldDB" id="A0A6P2CSQ7"/>